<reference evidence="4 5" key="2">
    <citation type="submission" date="2023-11" db="UniProtKB">
        <authorList>
            <consortium name="WormBaseParasite"/>
        </authorList>
    </citation>
    <scope>IDENTIFICATION</scope>
</reference>
<feature type="compositionally biased region" description="Polar residues" evidence="1">
    <location>
        <begin position="706"/>
        <end position="724"/>
    </location>
</feature>
<organism evidence="3 4">
    <name type="scientific">Trichobilharzia regenti</name>
    <name type="common">Nasal bird schistosome</name>
    <dbReference type="NCBI Taxonomy" id="157069"/>
    <lineage>
        <taxon>Eukaryota</taxon>
        <taxon>Metazoa</taxon>
        <taxon>Spiralia</taxon>
        <taxon>Lophotrochozoa</taxon>
        <taxon>Platyhelminthes</taxon>
        <taxon>Trematoda</taxon>
        <taxon>Digenea</taxon>
        <taxon>Strigeidida</taxon>
        <taxon>Schistosomatoidea</taxon>
        <taxon>Schistosomatidae</taxon>
        <taxon>Trichobilharzia</taxon>
    </lineage>
</organism>
<dbReference type="WBParaSite" id="TREG1_44420.3">
    <property type="protein sequence ID" value="TREG1_44420.3"/>
    <property type="gene ID" value="TREG1_44420"/>
</dbReference>
<dbReference type="PANTHER" id="PTHR12673:SF159">
    <property type="entry name" value="LD03170P"/>
    <property type="match status" value="1"/>
</dbReference>
<dbReference type="PROSITE" id="PS50010">
    <property type="entry name" value="DH_2"/>
    <property type="match status" value="1"/>
</dbReference>
<keyword evidence="3" id="KW-1185">Reference proteome</keyword>
<reference evidence="3" key="1">
    <citation type="submission" date="2022-06" db="EMBL/GenBank/DDBJ databases">
        <authorList>
            <person name="Berger JAMES D."/>
            <person name="Berger JAMES D."/>
        </authorList>
    </citation>
    <scope>NUCLEOTIDE SEQUENCE [LARGE SCALE GENOMIC DNA]</scope>
</reference>
<dbReference type="GO" id="GO:0005085">
    <property type="term" value="F:guanyl-nucleotide exchange factor activity"/>
    <property type="evidence" value="ECO:0007669"/>
    <property type="project" value="InterPro"/>
</dbReference>
<dbReference type="Pfam" id="PF00621">
    <property type="entry name" value="RhoGEF"/>
    <property type="match status" value="1"/>
</dbReference>
<dbReference type="InterPro" id="IPR000219">
    <property type="entry name" value="DH_dom"/>
</dbReference>
<dbReference type="Proteomes" id="UP000050795">
    <property type="component" value="Unassembled WGS sequence"/>
</dbReference>
<dbReference type="InterPro" id="IPR035899">
    <property type="entry name" value="DBL_dom_sf"/>
</dbReference>
<dbReference type="AlphaFoldDB" id="A0AA85JSN0"/>
<evidence type="ECO:0000259" key="2">
    <source>
        <dbReference type="PROSITE" id="PS50010"/>
    </source>
</evidence>
<dbReference type="PANTHER" id="PTHR12673">
    <property type="entry name" value="FACIOGENITAL DYSPLASIA PROTEIN"/>
    <property type="match status" value="1"/>
</dbReference>
<evidence type="ECO:0000313" key="4">
    <source>
        <dbReference type="WBParaSite" id="TREG1_44420.1"/>
    </source>
</evidence>
<dbReference type="Gene3D" id="1.20.900.10">
    <property type="entry name" value="Dbl homology (DH) domain"/>
    <property type="match status" value="1"/>
</dbReference>
<dbReference type="WBParaSite" id="TREG1_44420.1">
    <property type="protein sequence ID" value="TREG1_44420.1"/>
    <property type="gene ID" value="TREG1_44420"/>
</dbReference>
<dbReference type="InterPro" id="IPR051092">
    <property type="entry name" value="FYVE_RhoGEF_PH"/>
</dbReference>
<dbReference type="SUPFAM" id="SSF50729">
    <property type="entry name" value="PH domain-like"/>
    <property type="match status" value="1"/>
</dbReference>
<evidence type="ECO:0000313" key="5">
    <source>
        <dbReference type="WBParaSite" id="TREG1_44420.3"/>
    </source>
</evidence>
<feature type="domain" description="DH" evidence="2">
    <location>
        <begin position="21"/>
        <end position="165"/>
    </location>
</feature>
<evidence type="ECO:0000256" key="1">
    <source>
        <dbReference type="SAM" id="MobiDB-lite"/>
    </source>
</evidence>
<name>A0AA85JSN0_TRIRE</name>
<dbReference type="SMART" id="SM00325">
    <property type="entry name" value="RhoGEF"/>
    <property type="match status" value="1"/>
</dbReference>
<sequence>MKSPLSSNVYVSNAEAKLLRLKGNLTNELITSEIKYISYLKKVLKYFARPLCDHRYLPEDIHAEIFGRLVPILNVNETLLESLLTVGVEKAFLKISPCLKLYADYARRYQTNVVFMETCITFTPGLLEFINKQENLPDVNLQLAAFLIMPIQRVPRYSLMLQELVTIYLQLDGLTSTEANDVAVSITQAAHHDNMIPEYAATLILKLWENYKQRGFSSPSNSSNFPVVRSYVHRMKPCTIILLAGFASVVSTATFLNEQIRISEQATKAALLQSRLLGKWSRNLILVPGRKLLKYGIVKKKNSLDGVAEPRLLVILSDILVYATPRTQTDLESIFSNKLVVGRKYPEFLKSFSAGKTPLKCVKLMQGRNKAYPLTRVSKYSTPVRSENSVSQSLLDSDDCLTNSKVCFSCVSVYPLHHCHIQVHFRTSSTFLQPIPESPENRSNKTNSVFVSPGSTVNFHNRTASTPLVFDGCSCDASPVVKFNKFDSSIKSDKDEELSKPCQSVNEYSFSVHCRDASFTIVTKDLAGAEEWISSLETAIEAVKTARQSLRKESSAKWPMRASDFIQFEQWLEQKRSAEESMKCSEIFQSMGVSLIADDSVLASSNILDSSKVEKKLEEYRRRKSIGCEHERINRLSNIFCDSGSYECNRKKSERKAACGISLSSVISRLRRKTFTATDAISEYSDRSVRLVSVAAISNEDEVGSSRVNSQSQVNTDSRCRLSS</sequence>
<feature type="region of interest" description="Disordered" evidence="1">
    <location>
        <begin position="705"/>
        <end position="724"/>
    </location>
</feature>
<dbReference type="GO" id="GO:0005737">
    <property type="term" value="C:cytoplasm"/>
    <property type="evidence" value="ECO:0007669"/>
    <property type="project" value="TreeGrafter"/>
</dbReference>
<proteinExistence type="predicted"/>
<dbReference type="SUPFAM" id="SSF48065">
    <property type="entry name" value="DBL homology domain (DH-domain)"/>
    <property type="match status" value="1"/>
</dbReference>
<accession>A0AA85JSN0</accession>
<evidence type="ECO:0000313" key="3">
    <source>
        <dbReference type="Proteomes" id="UP000050795"/>
    </source>
</evidence>
<protein>
    <submittedName>
        <fullName evidence="4 5">DH domain-containing protein</fullName>
    </submittedName>
</protein>